<accession>A0A1F6D737</accession>
<reference evidence="1 2" key="1">
    <citation type="journal article" date="2016" name="Nat. Commun.">
        <title>Thousands of microbial genomes shed light on interconnected biogeochemical processes in an aquifer system.</title>
        <authorList>
            <person name="Anantharaman K."/>
            <person name="Brown C.T."/>
            <person name="Hug L.A."/>
            <person name="Sharon I."/>
            <person name="Castelle C.J."/>
            <person name="Probst A.J."/>
            <person name="Thomas B.C."/>
            <person name="Singh A."/>
            <person name="Wilkins M.J."/>
            <person name="Karaoz U."/>
            <person name="Brodie E.L."/>
            <person name="Williams K.H."/>
            <person name="Hubbard S.S."/>
            <person name="Banfield J.F."/>
        </authorList>
    </citation>
    <scope>NUCLEOTIDE SEQUENCE [LARGE SCALE GENOMIC DNA]</scope>
    <source>
        <strain evidence="2">RIFCSPLOWO2_12_FULL_64_10</strain>
    </source>
</reference>
<dbReference type="GO" id="GO:0006635">
    <property type="term" value="P:fatty acid beta-oxidation"/>
    <property type="evidence" value="ECO:0007669"/>
    <property type="project" value="TreeGrafter"/>
</dbReference>
<dbReference type="CDD" id="cd06558">
    <property type="entry name" value="crotonase-like"/>
    <property type="match status" value="1"/>
</dbReference>
<dbReference type="InterPro" id="IPR001753">
    <property type="entry name" value="Enoyl-CoA_hydra/iso"/>
</dbReference>
<gene>
    <name evidence="1" type="ORF">A3F84_13275</name>
</gene>
<evidence type="ECO:0000313" key="1">
    <source>
        <dbReference type="EMBL" id="OGG57248.1"/>
    </source>
</evidence>
<dbReference type="PANTHER" id="PTHR11941:SF54">
    <property type="entry name" value="ENOYL-COA HYDRATASE, MITOCHONDRIAL"/>
    <property type="match status" value="1"/>
</dbReference>
<organism evidence="1 2">
    <name type="scientific">Handelsmanbacteria sp. (strain RIFCSPLOWO2_12_FULL_64_10)</name>
    <dbReference type="NCBI Taxonomy" id="1817868"/>
    <lineage>
        <taxon>Bacteria</taxon>
        <taxon>Candidatus Handelsmaniibacteriota</taxon>
    </lineage>
</organism>
<dbReference type="GO" id="GO:0003824">
    <property type="term" value="F:catalytic activity"/>
    <property type="evidence" value="ECO:0007669"/>
    <property type="project" value="UniProtKB-ARBA"/>
</dbReference>
<comment type="caution">
    <text evidence="1">The sequence shown here is derived from an EMBL/GenBank/DDBJ whole genome shotgun (WGS) entry which is preliminary data.</text>
</comment>
<sequence length="251" mass="27269">MPVDLTFCDQIGVMTLNRPEALNALDHQLQADLEAALGEVEGRAGLRALVVTGAGRAFCAGSDVKDLYGVSPEEADRIVRREARICHRLADLPVPTVAAIHGYALGGGIAFALYHDIRVAAESARLGCPEIRLGWSTPYGMSLLTRLVGRGKARELLFRGHVIDAREAHRIGLVDEVVPDAELMETAEGIAREVAAHSPAGVRALKAVLNAEEGMGMREADDYECRAFRVCFDTEEARAGIRDFVEKRKRP</sequence>
<evidence type="ECO:0000313" key="2">
    <source>
        <dbReference type="Proteomes" id="UP000178606"/>
    </source>
</evidence>
<dbReference type="EMBL" id="MFKF01000006">
    <property type="protein sequence ID" value="OGG57248.1"/>
    <property type="molecule type" value="Genomic_DNA"/>
</dbReference>
<dbReference type="AlphaFoldDB" id="A0A1F6D737"/>
<dbReference type="Proteomes" id="UP000178606">
    <property type="component" value="Unassembled WGS sequence"/>
</dbReference>
<proteinExistence type="predicted"/>
<evidence type="ECO:0008006" key="3">
    <source>
        <dbReference type="Google" id="ProtNLM"/>
    </source>
</evidence>
<dbReference type="PANTHER" id="PTHR11941">
    <property type="entry name" value="ENOYL-COA HYDRATASE-RELATED"/>
    <property type="match status" value="1"/>
</dbReference>
<protein>
    <recommendedName>
        <fullName evidence="3">Enoyl-CoA hydratase</fullName>
    </recommendedName>
</protein>
<dbReference type="Gene3D" id="3.90.226.10">
    <property type="entry name" value="2-enoyl-CoA Hydratase, Chain A, domain 1"/>
    <property type="match status" value="1"/>
</dbReference>
<dbReference type="Pfam" id="PF00378">
    <property type="entry name" value="ECH_1"/>
    <property type="match status" value="1"/>
</dbReference>
<dbReference type="SUPFAM" id="SSF52096">
    <property type="entry name" value="ClpP/crotonase"/>
    <property type="match status" value="1"/>
</dbReference>
<name>A0A1F6D737_HANXR</name>
<dbReference type="InterPro" id="IPR029045">
    <property type="entry name" value="ClpP/crotonase-like_dom_sf"/>
</dbReference>